<feature type="compositionally biased region" description="Basic residues" evidence="1">
    <location>
        <begin position="11"/>
        <end position="23"/>
    </location>
</feature>
<dbReference type="EMBL" id="OX365770">
    <property type="protein sequence ID" value="CAI4035948.1"/>
    <property type="molecule type" value="Genomic_DNA"/>
</dbReference>
<gene>
    <name evidence="2" type="primary">SMKI14G1580</name>
    <name evidence="2" type="ORF">SMKI_14G1580</name>
</gene>
<dbReference type="GeneID" id="80920836"/>
<feature type="region of interest" description="Disordered" evidence="1">
    <location>
        <begin position="1"/>
        <end position="36"/>
    </location>
</feature>
<accession>A0AA35IS74</accession>
<reference evidence="2" key="1">
    <citation type="submission" date="2022-10" db="EMBL/GenBank/DDBJ databases">
        <authorList>
            <person name="Byrne P K."/>
        </authorList>
    </citation>
    <scope>NUCLEOTIDE SEQUENCE</scope>
    <source>
        <strain evidence="2">IFO1815</strain>
    </source>
</reference>
<organism evidence="2 3">
    <name type="scientific">Saccharomyces mikatae IFO 1815</name>
    <dbReference type="NCBI Taxonomy" id="226126"/>
    <lineage>
        <taxon>Eukaryota</taxon>
        <taxon>Fungi</taxon>
        <taxon>Dikarya</taxon>
        <taxon>Ascomycota</taxon>
        <taxon>Saccharomycotina</taxon>
        <taxon>Saccharomycetes</taxon>
        <taxon>Saccharomycetales</taxon>
        <taxon>Saccharomycetaceae</taxon>
        <taxon>Saccharomyces</taxon>
    </lineage>
</organism>
<dbReference type="RefSeq" id="XP_056079068.1">
    <property type="nucleotide sequence ID" value="XM_056225228.1"/>
</dbReference>
<sequence>MDRVRSLIGNHRGRARNRHHHSYSHNSSPSTTNLLQADGYRDDQSTISTIFAQENDLLETVANEGGDISDTATLNTAVSEGSTIGDLERQGYVNRAPRFTSERTMPFISVLLQRGFFAFPSEESFQLFLQNKRKLDNIDTKTGLGLPLFHAIPLNLVKSLFSNQDTPVMRIYKYIIIDSQCEKPPLNSEVISKINEKVSIYKYEFCTILKKMESHNYSSRVEHDFIFHRKNVPDVHIPMINYNQRKNADTAVHGLNLRWYGTTSLASPFGSNSINLLVLDDTMASYMDQHTIEEFDFHYRSRPTRPLGYVPVWARYTDDKVSVIPKKRTLRVATFYLQETDLFDDSSSLTNTVPYTSNSEMSSNIIDKVPWDSQVLTCMCMLLHEYESRKEKRHSAWGSTTTYMLNGPAGLLM</sequence>
<protein>
    <recommendedName>
        <fullName evidence="4">YNL165W-like protein</fullName>
    </recommendedName>
</protein>
<keyword evidence="3" id="KW-1185">Reference proteome</keyword>
<evidence type="ECO:0008006" key="4">
    <source>
        <dbReference type="Google" id="ProtNLM"/>
    </source>
</evidence>
<evidence type="ECO:0000313" key="3">
    <source>
        <dbReference type="Proteomes" id="UP001161438"/>
    </source>
</evidence>
<name>A0AA35IS74_SACMI</name>
<dbReference type="AlphaFoldDB" id="A0AA35IS74"/>
<evidence type="ECO:0000256" key="1">
    <source>
        <dbReference type="SAM" id="MobiDB-lite"/>
    </source>
</evidence>
<evidence type="ECO:0000313" key="2">
    <source>
        <dbReference type="EMBL" id="CAI4035948.1"/>
    </source>
</evidence>
<proteinExistence type="predicted"/>
<dbReference type="Proteomes" id="UP001161438">
    <property type="component" value="Chromosome 14"/>
</dbReference>